<comment type="caution">
    <text evidence="2">The sequence shown here is derived from an EMBL/GenBank/DDBJ whole genome shotgun (WGS) entry which is preliminary data.</text>
</comment>
<gene>
    <name evidence="2" type="ORF">JZ751_001896</name>
</gene>
<dbReference type="AlphaFoldDB" id="A0A8T2PAC1"/>
<reference evidence="2" key="1">
    <citation type="thesis" date="2021" institute="BYU ScholarsArchive" country="Provo, UT, USA">
        <title>Applications of and Algorithms for Genome Assembly and Genomic Analyses with an Emphasis on Marine Teleosts.</title>
        <authorList>
            <person name="Pickett B.D."/>
        </authorList>
    </citation>
    <scope>NUCLEOTIDE SEQUENCE</scope>
    <source>
        <strain evidence="2">HI-2016</strain>
    </source>
</reference>
<organism evidence="2 3">
    <name type="scientific">Albula glossodonta</name>
    <name type="common">roundjaw bonefish</name>
    <dbReference type="NCBI Taxonomy" id="121402"/>
    <lineage>
        <taxon>Eukaryota</taxon>
        <taxon>Metazoa</taxon>
        <taxon>Chordata</taxon>
        <taxon>Craniata</taxon>
        <taxon>Vertebrata</taxon>
        <taxon>Euteleostomi</taxon>
        <taxon>Actinopterygii</taxon>
        <taxon>Neopterygii</taxon>
        <taxon>Teleostei</taxon>
        <taxon>Albuliformes</taxon>
        <taxon>Albulidae</taxon>
        <taxon>Albula</taxon>
    </lineage>
</organism>
<sequence length="199" mass="21594">MTAHCCDGNPHLHVEASRDQALRPLWTEGDGGADVGVSAQGPADLPALQLHDAHCPRVISGSEQSPHFVQRQRVDLVLAHVELLHGTFQVPWIQHADRLAVRHVQRAGGRGQEHGARHILRGLKLELGQRRPLLASSPSGPPAAATQSTGAEWPSVHLLAMLNGLTCPETDKINTSDRGSLELQQQESKKQKLNADKVH</sequence>
<dbReference type="Proteomes" id="UP000824540">
    <property type="component" value="Unassembled WGS sequence"/>
</dbReference>
<evidence type="ECO:0000313" key="3">
    <source>
        <dbReference type="Proteomes" id="UP000824540"/>
    </source>
</evidence>
<evidence type="ECO:0000313" key="2">
    <source>
        <dbReference type="EMBL" id="KAG9348161.1"/>
    </source>
</evidence>
<evidence type="ECO:0000256" key="1">
    <source>
        <dbReference type="SAM" id="MobiDB-lite"/>
    </source>
</evidence>
<feature type="region of interest" description="Disordered" evidence="1">
    <location>
        <begin position="170"/>
        <end position="199"/>
    </location>
</feature>
<proteinExistence type="predicted"/>
<feature type="compositionally biased region" description="Basic and acidic residues" evidence="1">
    <location>
        <begin position="187"/>
        <end position="199"/>
    </location>
</feature>
<protein>
    <submittedName>
        <fullName evidence="2">Uncharacterized protein</fullName>
    </submittedName>
</protein>
<accession>A0A8T2PAC1</accession>
<name>A0A8T2PAC1_9TELE</name>
<keyword evidence="3" id="KW-1185">Reference proteome</keyword>
<dbReference type="EMBL" id="JAFBMS010000011">
    <property type="protein sequence ID" value="KAG9348161.1"/>
    <property type="molecule type" value="Genomic_DNA"/>
</dbReference>